<dbReference type="GO" id="GO:0005741">
    <property type="term" value="C:mitochondrial outer membrane"/>
    <property type="evidence" value="ECO:0007669"/>
    <property type="project" value="TreeGrafter"/>
</dbReference>
<evidence type="ECO:0000256" key="1">
    <source>
        <dbReference type="ARBA" id="ARBA00001974"/>
    </source>
</evidence>
<feature type="domain" description="FAD-binding" evidence="7">
    <location>
        <begin position="187"/>
        <end position="254"/>
    </location>
</feature>
<keyword evidence="2" id="KW-0285">Flavoprotein</keyword>
<evidence type="ECO:0000256" key="5">
    <source>
        <dbReference type="ARBA" id="ARBA00023002"/>
    </source>
</evidence>
<evidence type="ECO:0000313" key="8">
    <source>
        <dbReference type="EMBL" id="EPB65854.1"/>
    </source>
</evidence>
<proteinExistence type="predicted"/>
<protein>
    <recommendedName>
        <fullName evidence="7">FAD-binding domain-containing protein</fullName>
    </recommendedName>
</protein>
<reference evidence="8 9" key="1">
    <citation type="submission" date="2013-05" db="EMBL/GenBank/DDBJ databases">
        <title>Draft genome of the parasitic nematode Anyclostoma ceylanicum.</title>
        <authorList>
            <person name="Mitreva M."/>
        </authorList>
    </citation>
    <scope>NUCLEOTIDE SEQUENCE [LARGE SCALE GENOMIC DNA]</scope>
</reference>
<keyword evidence="4" id="KW-0521">NADP</keyword>
<sequence length="346" mass="40054">MASFYVLAPQLPTGGKQFYTSERMKEATIVGAGLVGSLWAVYLTKAGYNVTIFEARDDIRKADISAAVRYVGLQRTDRFNFSQNFIADGYREILLPANEDGTHKLDKNALHIWPRGRFMLIALPNEDGSYTCTLFMPHEGGENSFDKVNTKEDVDAFFRSTFPDFYHLMPQIADEWENHPLSSLAIMRSYPWHHNTTALMGDAAHATVPFYGQGMNAGFEDCTIMWELMQKHNEDWKAVFEEYSITRKPDGDALQELSLYNYLVMRDYVADPMFLLRKKIEAKFSRLYPNKWMPLYSQVTFSDIRYSIAHKEGLRQQEIMDEVMNRTDIEEQWDSQEVMDKMLSLV</sequence>
<evidence type="ECO:0000256" key="3">
    <source>
        <dbReference type="ARBA" id="ARBA00022827"/>
    </source>
</evidence>
<dbReference type="EMBL" id="KE126958">
    <property type="protein sequence ID" value="EPB65854.1"/>
    <property type="molecule type" value="Genomic_DNA"/>
</dbReference>
<keyword evidence="6" id="KW-0503">Monooxygenase</keyword>
<comment type="cofactor">
    <cofactor evidence="1">
        <name>FAD</name>
        <dbReference type="ChEBI" id="CHEBI:57692"/>
    </cofactor>
</comment>
<evidence type="ECO:0000256" key="4">
    <source>
        <dbReference type="ARBA" id="ARBA00022857"/>
    </source>
</evidence>
<keyword evidence="5" id="KW-0560">Oxidoreductase</keyword>
<evidence type="ECO:0000259" key="7">
    <source>
        <dbReference type="Pfam" id="PF01494"/>
    </source>
</evidence>
<dbReference type="Gene3D" id="3.50.50.60">
    <property type="entry name" value="FAD/NAD(P)-binding domain"/>
    <property type="match status" value="2"/>
</dbReference>
<keyword evidence="3" id="KW-0274">FAD</keyword>
<dbReference type="GO" id="GO:0070189">
    <property type="term" value="P:kynurenine metabolic process"/>
    <property type="evidence" value="ECO:0007669"/>
    <property type="project" value="TreeGrafter"/>
</dbReference>
<dbReference type="GO" id="GO:0004502">
    <property type="term" value="F:kynurenine 3-monooxygenase activity"/>
    <property type="evidence" value="ECO:0007669"/>
    <property type="project" value="TreeGrafter"/>
</dbReference>
<evidence type="ECO:0000256" key="6">
    <source>
        <dbReference type="ARBA" id="ARBA00023033"/>
    </source>
</evidence>
<organism evidence="8 9">
    <name type="scientific">Ancylostoma ceylanicum</name>
    <dbReference type="NCBI Taxonomy" id="53326"/>
    <lineage>
        <taxon>Eukaryota</taxon>
        <taxon>Metazoa</taxon>
        <taxon>Ecdysozoa</taxon>
        <taxon>Nematoda</taxon>
        <taxon>Chromadorea</taxon>
        <taxon>Rhabditida</taxon>
        <taxon>Rhabditina</taxon>
        <taxon>Rhabditomorpha</taxon>
        <taxon>Strongyloidea</taxon>
        <taxon>Ancylostomatidae</taxon>
        <taxon>Ancylostomatinae</taxon>
        <taxon>Ancylostoma</taxon>
    </lineage>
</organism>
<dbReference type="Proteomes" id="UP000054495">
    <property type="component" value="Unassembled WGS sequence"/>
</dbReference>
<dbReference type="PANTHER" id="PTHR46028:SF2">
    <property type="entry name" value="KYNURENINE 3-MONOOXYGENASE"/>
    <property type="match status" value="1"/>
</dbReference>
<dbReference type="SUPFAM" id="SSF51905">
    <property type="entry name" value="FAD/NAD(P)-binding domain"/>
    <property type="match status" value="1"/>
</dbReference>
<dbReference type="InterPro" id="IPR036188">
    <property type="entry name" value="FAD/NAD-bd_sf"/>
</dbReference>
<dbReference type="GO" id="GO:0071949">
    <property type="term" value="F:FAD binding"/>
    <property type="evidence" value="ECO:0007669"/>
    <property type="project" value="InterPro"/>
</dbReference>
<accession>A0A0D6L4H9</accession>
<dbReference type="AlphaFoldDB" id="A0A0D6L4H9"/>
<keyword evidence="9" id="KW-1185">Reference proteome</keyword>
<gene>
    <name evidence="8" type="ORF">ANCCEY_15071</name>
</gene>
<dbReference type="InterPro" id="IPR002938">
    <property type="entry name" value="FAD-bd"/>
</dbReference>
<dbReference type="PANTHER" id="PTHR46028">
    <property type="entry name" value="KYNURENINE 3-MONOOXYGENASE"/>
    <property type="match status" value="1"/>
</dbReference>
<dbReference type="Pfam" id="PF13450">
    <property type="entry name" value="NAD_binding_8"/>
    <property type="match status" value="1"/>
</dbReference>
<evidence type="ECO:0000313" key="9">
    <source>
        <dbReference type="Proteomes" id="UP000054495"/>
    </source>
</evidence>
<name>A0A0D6L4H9_9BILA</name>
<evidence type="ECO:0000256" key="2">
    <source>
        <dbReference type="ARBA" id="ARBA00022630"/>
    </source>
</evidence>
<dbReference type="Pfam" id="PF01494">
    <property type="entry name" value="FAD_binding_3"/>
    <property type="match status" value="1"/>
</dbReference>